<evidence type="ECO:0000256" key="4">
    <source>
        <dbReference type="ARBA" id="ARBA00023136"/>
    </source>
</evidence>
<dbReference type="PANTHER" id="PTHR23502:SF3">
    <property type="entry name" value="MAJOR FACILITATOR SUPERFAMILY (MFS) PROFILE DOMAIN-CONTAINING PROTEIN-RELATED"/>
    <property type="match status" value="1"/>
</dbReference>
<dbReference type="AlphaFoldDB" id="W2RW80"/>
<evidence type="ECO:0000256" key="2">
    <source>
        <dbReference type="ARBA" id="ARBA00022692"/>
    </source>
</evidence>
<dbReference type="PROSITE" id="PS50850">
    <property type="entry name" value="MFS"/>
    <property type="match status" value="1"/>
</dbReference>
<feature type="domain" description="Major facilitator superfamily (MFS) profile" evidence="7">
    <location>
        <begin position="80"/>
        <end position="515"/>
    </location>
</feature>
<dbReference type="PANTHER" id="PTHR23502">
    <property type="entry name" value="MAJOR FACILITATOR SUPERFAMILY"/>
    <property type="match status" value="1"/>
</dbReference>
<dbReference type="Pfam" id="PF07690">
    <property type="entry name" value="MFS_1"/>
    <property type="match status" value="1"/>
</dbReference>
<dbReference type="EMBL" id="KB822720">
    <property type="protein sequence ID" value="ETN40707.1"/>
    <property type="molecule type" value="Genomic_DNA"/>
</dbReference>
<organism evidence="8 9">
    <name type="scientific">Cyphellophora europaea (strain CBS 101466)</name>
    <name type="common">Phialophora europaea</name>
    <dbReference type="NCBI Taxonomy" id="1220924"/>
    <lineage>
        <taxon>Eukaryota</taxon>
        <taxon>Fungi</taxon>
        <taxon>Dikarya</taxon>
        <taxon>Ascomycota</taxon>
        <taxon>Pezizomycotina</taxon>
        <taxon>Eurotiomycetes</taxon>
        <taxon>Chaetothyriomycetidae</taxon>
        <taxon>Chaetothyriales</taxon>
        <taxon>Cyphellophoraceae</taxon>
        <taxon>Cyphellophora</taxon>
    </lineage>
</organism>
<feature type="transmembrane region" description="Helical" evidence="6">
    <location>
        <begin position="118"/>
        <end position="137"/>
    </location>
</feature>
<accession>W2RW80</accession>
<dbReference type="InterPro" id="IPR036259">
    <property type="entry name" value="MFS_trans_sf"/>
</dbReference>
<dbReference type="eggNOG" id="KOG0255">
    <property type="taxonomic scope" value="Eukaryota"/>
</dbReference>
<feature type="transmembrane region" description="Helical" evidence="6">
    <location>
        <begin position="233"/>
        <end position="254"/>
    </location>
</feature>
<proteinExistence type="predicted"/>
<feature type="transmembrane region" description="Helical" evidence="6">
    <location>
        <begin position="491"/>
        <end position="512"/>
    </location>
</feature>
<feature type="transmembrane region" description="Helical" evidence="6">
    <location>
        <begin position="313"/>
        <end position="335"/>
    </location>
</feature>
<dbReference type="GeneID" id="19972325"/>
<dbReference type="VEuPathDB" id="FungiDB:HMPREF1541_04986"/>
<dbReference type="STRING" id="1220924.W2RW80"/>
<feature type="transmembrane region" description="Helical" evidence="6">
    <location>
        <begin position="78"/>
        <end position="98"/>
    </location>
</feature>
<sequence length="569" mass="63997">MAGSTRSSTIADSDEARHREKSMDQSPGNKQSLLGVDGQDTAAQFQTTTPFRADGKQELTEEDAWDKLGYSLPEWRKWSIFILILCIQTSMNSNASMYGFAVEGIAEEFHVSETKARLGQFIFLVCYAFGCELWAPWSEELGRWPTQQMSLFLVNIWQISSALAPNFGTIMVSRALGGLSTSGGSVTLGVIADLYEPEDTGFQYAVAFVILSSVGGAPLGAVIGGFVGQYREWYWVFWVLLIMGGVVQILHFFLVPETRSTILLDREAKKRRKNGDSNIYGPNELKTFKERFSMKEIGKIWWRPWLMFFTEPIVLFLSLLSGFADMLVFIFLEAFTPVFEQWDFETWQVGLCFLSSIVGYIISYLTYLPVIWHHNKTRKVNPDQLSPESRLWWLLFLAPLLSIGLFMFSWTSLGPPHTHWIAPIISAAVIGIANYAIYKSSIDYMIAAYGVYAASATGGNDLARDFLAGIAALYAHPFYENIGPENRKLVYPSTILACLAVLVIIPVYVFYWKGEQIRLKSRFAQELEKQRRARLEKSGRRSTIGRQGGLGENGRASNTGAGEKRVEQV</sequence>
<feature type="transmembrane region" description="Helical" evidence="6">
    <location>
        <begin position="149"/>
        <end position="168"/>
    </location>
</feature>
<comment type="subcellular location">
    <subcellularLocation>
        <location evidence="1">Membrane</location>
        <topology evidence="1">Multi-pass membrane protein</topology>
    </subcellularLocation>
</comment>
<dbReference type="InParanoid" id="W2RW80"/>
<feature type="compositionally biased region" description="Basic and acidic residues" evidence="5">
    <location>
        <begin position="14"/>
        <end position="23"/>
    </location>
</feature>
<feature type="transmembrane region" description="Helical" evidence="6">
    <location>
        <begin position="347"/>
        <end position="370"/>
    </location>
</feature>
<dbReference type="HOGENOM" id="CLU_008455_0_3_1"/>
<reference evidence="8 9" key="1">
    <citation type="submission" date="2013-03" db="EMBL/GenBank/DDBJ databases">
        <title>The Genome Sequence of Phialophora europaea CBS 101466.</title>
        <authorList>
            <consortium name="The Broad Institute Genomics Platform"/>
            <person name="Cuomo C."/>
            <person name="de Hoog S."/>
            <person name="Gorbushina A."/>
            <person name="Walker B."/>
            <person name="Young S.K."/>
            <person name="Zeng Q."/>
            <person name="Gargeya S."/>
            <person name="Fitzgerald M."/>
            <person name="Haas B."/>
            <person name="Abouelleil A."/>
            <person name="Allen A.W."/>
            <person name="Alvarado L."/>
            <person name="Arachchi H.M."/>
            <person name="Berlin A.M."/>
            <person name="Chapman S.B."/>
            <person name="Gainer-Dewar J."/>
            <person name="Goldberg J."/>
            <person name="Griggs A."/>
            <person name="Gujja S."/>
            <person name="Hansen M."/>
            <person name="Howarth C."/>
            <person name="Imamovic A."/>
            <person name="Ireland A."/>
            <person name="Larimer J."/>
            <person name="McCowan C."/>
            <person name="Murphy C."/>
            <person name="Pearson M."/>
            <person name="Poon T.W."/>
            <person name="Priest M."/>
            <person name="Roberts A."/>
            <person name="Saif S."/>
            <person name="Shea T."/>
            <person name="Sisk P."/>
            <person name="Sykes S."/>
            <person name="Wortman J."/>
            <person name="Nusbaum C."/>
            <person name="Birren B."/>
        </authorList>
    </citation>
    <scope>NUCLEOTIDE SEQUENCE [LARGE SCALE GENOMIC DNA]</scope>
    <source>
        <strain evidence="8 9">CBS 101466</strain>
    </source>
</reference>
<dbReference type="InterPro" id="IPR020846">
    <property type="entry name" value="MFS_dom"/>
</dbReference>
<evidence type="ECO:0000256" key="1">
    <source>
        <dbReference type="ARBA" id="ARBA00004141"/>
    </source>
</evidence>
<evidence type="ECO:0000256" key="3">
    <source>
        <dbReference type="ARBA" id="ARBA00022989"/>
    </source>
</evidence>
<feature type="region of interest" description="Disordered" evidence="5">
    <location>
        <begin position="1"/>
        <end position="39"/>
    </location>
</feature>
<keyword evidence="2 6" id="KW-0812">Transmembrane</keyword>
<feature type="region of interest" description="Disordered" evidence="5">
    <location>
        <begin position="534"/>
        <end position="569"/>
    </location>
</feature>
<gene>
    <name evidence="8" type="ORF">HMPREF1541_04986</name>
</gene>
<dbReference type="Gene3D" id="1.20.1250.20">
    <property type="entry name" value="MFS general substrate transporter like domains"/>
    <property type="match status" value="1"/>
</dbReference>
<evidence type="ECO:0000256" key="6">
    <source>
        <dbReference type="SAM" id="Phobius"/>
    </source>
</evidence>
<evidence type="ECO:0000256" key="5">
    <source>
        <dbReference type="SAM" id="MobiDB-lite"/>
    </source>
</evidence>
<dbReference type="InterPro" id="IPR011701">
    <property type="entry name" value="MFS"/>
</dbReference>
<evidence type="ECO:0000259" key="7">
    <source>
        <dbReference type="PROSITE" id="PS50850"/>
    </source>
</evidence>
<keyword evidence="9" id="KW-1185">Reference proteome</keyword>
<dbReference type="GO" id="GO:0022857">
    <property type="term" value="F:transmembrane transporter activity"/>
    <property type="evidence" value="ECO:0007669"/>
    <property type="project" value="InterPro"/>
</dbReference>
<feature type="transmembrane region" description="Helical" evidence="6">
    <location>
        <begin position="391"/>
        <end position="413"/>
    </location>
</feature>
<dbReference type="Proteomes" id="UP000030752">
    <property type="component" value="Unassembled WGS sequence"/>
</dbReference>
<keyword evidence="4 6" id="KW-0472">Membrane</keyword>
<keyword evidence="3 6" id="KW-1133">Transmembrane helix</keyword>
<evidence type="ECO:0000313" key="9">
    <source>
        <dbReference type="Proteomes" id="UP000030752"/>
    </source>
</evidence>
<dbReference type="SUPFAM" id="SSF103473">
    <property type="entry name" value="MFS general substrate transporter"/>
    <property type="match status" value="1"/>
</dbReference>
<dbReference type="FunFam" id="1.20.1250.20:FF:000088">
    <property type="entry name" value="MFS multidrug transporter, putative"/>
    <property type="match status" value="1"/>
</dbReference>
<dbReference type="GO" id="GO:0005886">
    <property type="term" value="C:plasma membrane"/>
    <property type="evidence" value="ECO:0007669"/>
    <property type="project" value="TreeGrafter"/>
</dbReference>
<name>W2RW80_CYPE1</name>
<protein>
    <recommendedName>
        <fullName evidence="7">Major facilitator superfamily (MFS) profile domain-containing protein</fullName>
    </recommendedName>
</protein>
<feature type="compositionally biased region" description="Polar residues" evidence="5">
    <location>
        <begin position="1"/>
        <end position="11"/>
    </location>
</feature>
<evidence type="ECO:0000313" key="8">
    <source>
        <dbReference type="EMBL" id="ETN40707.1"/>
    </source>
</evidence>
<feature type="transmembrane region" description="Helical" evidence="6">
    <location>
        <begin position="204"/>
        <end position="227"/>
    </location>
</feature>
<dbReference type="OrthoDB" id="5376138at2759"/>
<feature type="transmembrane region" description="Helical" evidence="6">
    <location>
        <begin position="419"/>
        <end position="438"/>
    </location>
</feature>
<dbReference type="RefSeq" id="XP_008717550.1">
    <property type="nucleotide sequence ID" value="XM_008719328.1"/>
</dbReference>